<dbReference type="InterPro" id="IPR016167">
    <property type="entry name" value="FAD-bd_PCMH_sub1"/>
</dbReference>
<dbReference type="InterPro" id="IPR016166">
    <property type="entry name" value="FAD-bd_PCMH"/>
</dbReference>
<proteinExistence type="predicted"/>
<dbReference type="EMBL" id="BART01013339">
    <property type="protein sequence ID" value="GAG76191.1"/>
    <property type="molecule type" value="Genomic_DNA"/>
</dbReference>
<feature type="non-terminal residue" evidence="2">
    <location>
        <position position="1"/>
    </location>
</feature>
<dbReference type="PROSITE" id="PS51387">
    <property type="entry name" value="FAD_PCMH"/>
    <property type="match status" value="1"/>
</dbReference>
<name>X1BVK4_9ZZZZ</name>
<dbReference type="AlphaFoldDB" id="X1BVK4"/>
<reference evidence="2" key="1">
    <citation type="journal article" date="2014" name="Front. Microbiol.">
        <title>High frequency of phylogenetically diverse reductive dehalogenase-homologous genes in deep subseafloor sedimentary metagenomes.</title>
        <authorList>
            <person name="Kawai M."/>
            <person name="Futagami T."/>
            <person name="Toyoda A."/>
            <person name="Takaki Y."/>
            <person name="Nishi S."/>
            <person name="Hori S."/>
            <person name="Arai W."/>
            <person name="Tsubouchi T."/>
            <person name="Morono Y."/>
            <person name="Uchiyama I."/>
            <person name="Ito T."/>
            <person name="Fujiyama A."/>
            <person name="Inagaki F."/>
            <person name="Takami H."/>
        </authorList>
    </citation>
    <scope>NUCLEOTIDE SEQUENCE</scope>
    <source>
        <strain evidence="2">Expedition CK06-06</strain>
    </source>
</reference>
<evidence type="ECO:0000313" key="2">
    <source>
        <dbReference type="EMBL" id="GAG76191.1"/>
    </source>
</evidence>
<organism evidence="2">
    <name type="scientific">marine sediment metagenome</name>
    <dbReference type="NCBI Taxonomy" id="412755"/>
    <lineage>
        <taxon>unclassified sequences</taxon>
        <taxon>metagenomes</taxon>
        <taxon>ecological metagenomes</taxon>
    </lineage>
</organism>
<dbReference type="Gene3D" id="3.30.465.10">
    <property type="match status" value="2"/>
</dbReference>
<protein>
    <recommendedName>
        <fullName evidence="1">FAD-binding PCMH-type domain-containing protein</fullName>
    </recommendedName>
</protein>
<feature type="domain" description="FAD-binding PCMH-type" evidence="1">
    <location>
        <begin position="1"/>
        <end position="218"/>
    </location>
</feature>
<dbReference type="SUPFAM" id="SSF56176">
    <property type="entry name" value="FAD-binding/transporter-associated domain-like"/>
    <property type="match status" value="1"/>
</dbReference>
<dbReference type="PANTHER" id="PTHR42659">
    <property type="entry name" value="XANTHINE DEHYDROGENASE SUBUNIT C-RELATED"/>
    <property type="match status" value="1"/>
</dbReference>
<accession>X1BVK4</accession>
<dbReference type="Gene3D" id="3.30.43.10">
    <property type="entry name" value="Uridine Diphospho-n-acetylenolpyruvylglucosamine Reductase, domain 2"/>
    <property type="match status" value="1"/>
</dbReference>
<dbReference type="InterPro" id="IPR016169">
    <property type="entry name" value="FAD-bd_PCMH_sub2"/>
</dbReference>
<dbReference type="Pfam" id="PF00941">
    <property type="entry name" value="FAD_binding_5"/>
    <property type="match status" value="1"/>
</dbReference>
<comment type="caution">
    <text evidence="2">The sequence shown here is derived from an EMBL/GenBank/DDBJ whole genome shotgun (WGS) entry which is preliminary data.</text>
</comment>
<gene>
    <name evidence="2" type="ORF">S01H4_27330</name>
</gene>
<dbReference type="PANTHER" id="PTHR42659:SF9">
    <property type="entry name" value="XANTHINE DEHYDROGENASE FAD-BINDING SUBUNIT XDHB-RELATED"/>
    <property type="match status" value="1"/>
</dbReference>
<dbReference type="InterPro" id="IPR002346">
    <property type="entry name" value="Mopterin_DH_FAD-bd"/>
</dbReference>
<dbReference type="InterPro" id="IPR036318">
    <property type="entry name" value="FAD-bd_PCMH-like_sf"/>
</dbReference>
<dbReference type="InterPro" id="IPR051312">
    <property type="entry name" value="Diverse_Substr_Oxidored"/>
</dbReference>
<sequence>KHLKYFNARTIGEAVLLLDDHKEAKIIAGGVDLTRLMKNEVVAPKVLVNIGTIPDLAYITEDAEGLKIGPLTTITDIATSAIIRDRYSLLAEAAHSVSSPQIRNMVTIGGNLCQDVNCWYYRMPPVNGRTFFCYRKGGITCYAVVGDNRYHAIIGGDKCHAVCQSDMAPALVALDAKVKIASPSEEKIIPLEEFYLPLGNILKPNELITELQVRFLLV</sequence>
<dbReference type="GO" id="GO:0071949">
    <property type="term" value="F:FAD binding"/>
    <property type="evidence" value="ECO:0007669"/>
    <property type="project" value="InterPro"/>
</dbReference>
<evidence type="ECO:0000259" key="1">
    <source>
        <dbReference type="PROSITE" id="PS51387"/>
    </source>
</evidence>
<dbReference type="GO" id="GO:0016491">
    <property type="term" value="F:oxidoreductase activity"/>
    <property type="evidence" value="ECO:0007669"/>
    <property type="project" value="InterPro"/>
</dbReference>